<dbReference type="PANTHER" id="PTHR48100">
    <property type="entry name" value="BROAD-SPECIFICITY PHOSPHATASE YOR283W-RELATED"/>
    <property type="match status" value="1"/>
</dbReference>
<organism evidence="3 4">
    <name type="scientific">Catellatospora coxensis</name>
    <dbReference type="NCBI Taxonomy" id="310354"/>
    <lineage>
        <taxon>Bacteria</taxon>
        <taxon>Bacillati</taxon>
        <taxon>Actinomycetota</taxon>
        <taxon>Actinomycetes</taxon>
        <taxon>Micromonosporales</taxon>
        <taxon>Micromonosporaceae</taxon>
        <taxon>Catellatospora</taxon>
    </lineage>
</organism>
<evidence type="ECO:0000313" key="4">
    <source>
        <dbReference type="Proteomes" id="UP000630887"/>
    </source>
</evidence>
<name>A0A8J3KUZ6_9ACTN</name>
<dbReference type="PANTHER" id="PTHR48100:SF1">
    <property type="entry name" value="HISTIDINE PHOSPHATASE FAMILY PROTEIN-RELATED"/>
    <property type="match status" value="1"/>
</dbReference>
<dbReference type="Gene3D" id="3.40.50.1240">
    <property type="entry name" value="Phosphoglycerate mutase-like"/>
    <property type="match status" value="1"/>
</dbReference>
<dbReference type="AlphaFoldDB" id="A0A8J3KUZ6"/>
<dbReference type="Proteomes" id="UP000630887">
    <property type="component" value="Unassembled WGS sequence"/>
</dbReference>
<dbReference type="InterPro" id="IPR013078">
    <property type="entry name" value="His_Pase_superF_clade-1"/>
</dbReference>
<evidence type="ECO:0000256" key="2">
    <source>
        <dbReference type="ARBA" id="ARBA00023235"/>
    </source>
</evidence>
<dbReference type="InterPro" id="IPR001345">
    <property type="entry name" value="PG/BPGM_mutase_AS"/>
</dbReference>
<dbReference type="EMBL" id="BONI01000002">
    <property type="protein sequence ID" value="GIG03666.1"/>
    <property type="molecule type" value="Genomic_DNA"/>
</dbReference>
<sequence length="217" mass="23747">MPDSTELVIARHGEAMCNVHGTVGGDKGCTGLTERGHHQAARLATRLAAEHDQRPFHTVYSSPRLRVRQTADAVTGLMKMPYTVVNDLRGPDHGDADGLPWSQVKEVFGSAMQHQPATPIAPGGDSWNSYLSRATTTIEKLIQRHTGQRILIIGHGETIEAAHTLLLGLPTGASIRVWFSTAHTSVARWRLQINRHGRATWLLDAHNDTSHLAEQPS</sequence>
<keyword evidence="2" id="KW-0413">Isomerase</keyword>
<evidence type="ECO:0000313" key="3">
    <source>
        <dbReference type="EMBL" id="GIG03666.1"/>
    </source>
</evidence>
<dbReference type="SMART" id="SM00855">
    <property type="entry name" value="PGAM"/>
    <property type="match status" value="1"/>
</dbReference>
<dbReference type="GO" id="GO:0016791">
    <property type="term" value="F:phosphatase activity"/>
    <property type="evidence" value="ECO:0007669"/>
    <property type="project" value="TreeGrafter"/>
</dbReference>
<dbReference type="RefSeq" id="WP_203688137.1">
    <property type="nucleotide sequence ID" value="NZ_BAAALC010000001.1"/>
</dbReference>
<gene>
    <name evidence="3" type="ORF">Cco03nite_03660</name>
</gene>
<dbReference type="SUPFAM" id="SSF53254">
    <property type="entry name" value="Phosphoglycerate mutase-like"/>
    <property type="match status" value="1"/>
</dbReference>
<proteinExistence type="predicted"/>
<dbReference type="GO" id="GO:0005737">
    <property type="term" value="C:cytoplasm"/>
    <property type="evidence" value="ECO:0007669"/>
    <property type="project" value="TreeGrafter"/>
</dbReference>
<keyword evidence="4" id="KW-1185">Reference proteome</keyword>
<keyword evidence="1" id="KW-0324">Glycolysis</keyword>
<reference evidence="3 4" key="1">
    <citation type="submission" date="2021-01" db="EMBL/GenBank/DDBJ databases">
        <title>Whole genome shotgun sequence of Catellatospora coxensis NBRC 107359.</title>
        <authorList>
            <person name="Komaki H."/>
            <person name="Tamura T."/>
        </authorList>
    </citation>
    <scope>NUCLEOTIDE SEQUENCE [LARGE SCALE GENOMIC DNA]</scope>
    <source>
        <strain evidence="3 4">NBRC 107359</strain>
    </source>
</reference>
<accession>A0A8J3KUZ6</accession>
<dbReference type="CDD" id="cd07067">
    <property type="entry name" value="HP_PGM_like"/>
    <property type="match status" value="1"/>
</dbReference>
<dbReference type="InterPro" id="IPR029033">
    <property type="entry name" value="His_PPase_superfam"/>
</dbReference>
<dbReference type="PROSITE" id="PS00175">
    <property type="entry name" value="PG_MUTASE"/>
    <property type="match status" value="1"/>
</dbReference>
<comment type="caution">
    <text evidence="3">The sequence shown here is derived from an EMBL/GenBank/DDBJ whole genome shotgun (WGS) entry which is preliminary data.</text>
</comment>
<protein>
    <submittedName>
        <fullName evidence="3">Phosphoglycerate mutase</fullName>
    </submittedName>
</protein>
<dbReference type="InterPro" id="IPR050275">
    <property type="entry name" value="PGM_Phosphatase"/>
</dbReference>
<dbReference type="Pfam" id="PF00300">
    <property type="entry name" value="His_Phos_1"/>
    <property type="match status" value="1"/>
</dbReference>
<evidence type="ECO:0000256" key="1">
    <source>
        <dbReference type="ARBA" id="ARBA00023152"/>
    </source>
</evidence>